<dbReference type="Pfam" id="PF04279">
    <property type="entry name" value="IspA"/>
    <property type="match status" value="1"/>
</dbReference>
<keyword evidence="5" id="KW-0997">Cell inner membrane</keyword>
<comment type="similarity">
    <text evidence="5">Belongs to the YciB family.</text>
</comment>
<dbReference type="PANTHER" id="PTHR36917">
    <property type="entry name" value="INTRACELLULAR SEPTATION PROTEIN A-RELATED"/>
    <property type="match status" value="1"/>
</dbReference>
<dbReference type="EMBL" id="PIPV01000006">
    <property type="protein sequence ID" value="RUO53298.1"/>
    <property type="molecule type" value="Genomic_DNA"/>
</dbReference>
<dbReference type="OrthoDB" id="9788219at2"/>
<organism evidence="6 7">
    <name type="scientific">Idiomarina fontislapidosi</name>
    <dbReference type="NCBI Taxonomy" id="263723"/>
    <lineage>
        <taxon>Bacteria</taxon>
        <taxon>Pseudomonadati</taxon>
        <taxon>Pseudomonadota</taxon>
        <taxon>Gammaproteobacteria</taxon>
        <taxon>Alteromonadales</taxon>
        <taxon>Idiomarinaceae</taxon>
        <taxon>Idiomarina</taxon>
    </lineage>
</organism>
<feature type="transmembrane region" description="Helical" evidence="5">
    <location>
        <begin position="74"/>
        <end position="95"/>
    </location>
</feature>
<feature type="transmembrane region" description="Helical" evidence="5">
    <location>
        <begin position="149"/>
        <end position="170"/>
    </location>
</feature>
<feature type="transmembrane region" description="Helical" evidence="5">
    <location>
        <begin position="12"/>
        <end position="40"/>
    </location>
</feature>
<accession>A0A432XX30</accession>
<keyword evidence="4 5" id="KW-0472">Membrane</keyword>
<keyword evidence="7" id="KW-1185">Reference proteome</keyword>
<evidence type="ECO:0000256" key="1">
    <source>
        <dbReference type="ARBA" id="ARBA00022475"/>
    </source>
</evidence>
<evidence type="ECO:0000256" key="3">
    <source>
        <dbReference type="ARBA" id="ARBA00022989"/>
    </source>
</evidence>
<dbReference type="Proteomes" id="UP000287330">
    <property type="component" value="Unassembled WGS sequence"/>
</dbReference>
<keyword evidence="3 5" id="KW-1133">Transmembrane helix</keyword>
<dbReference type="PANTHER" id="PTHR36917:SF1">
    <property type="entry name" value="INNER MEMBRANE-SPANNING PROTEIN YCIB"/>
    <property type="match status" value="1"/>
</dbReference>
<dbReference type="AlphaFoldDB" id="A0A432XX30"/>
<proteinExistence type="inferred from homology"/>
<name>A0A432XX30_9GAMM</name>
<gene>
    <name evidence="5" type="primary">yciB</name>
    <name evidence="6" type="ORF">CWE25_08750</name>
</gene>
<keyword evidence="1 5" id="KW-1003">Cell membrane</keyword>
<evidence type="ECO:0000256" key="2">
    <source>
        <dbReference type="ARBA" id="ARBA00022692"/>
    </source>
</evidence>
<evidence type="ECO:0000256" key="5">
    <source>
        <dbReference type="HAMAP-Rule" id="MF_00189"/>
    </source>
</evidence>
<comment type="subcellular location">
    <subcellularLocation>
        <location evidence="5">Cell inner membrane</location>
        <topology evidence="5">Multi-pass membrane protein</topology>
    </subcellularLocation>
</comment>
<evidence type="ECO:0000313" key="7">
    <source>
        <dbReference type="Proteomes" id="UP000287330"/>
    </source>
</evidence>
<dbReference type="HAMAP" id="MF_00189">
    <property type="entry name" value="YciB"/>
    <property type="match status" value="1"/>
</dbReference>
<reference evidence="7" key="1">
    <citation type="journal article" date="2018" name="Front. Microbiol.">
        <title>Genome-Based Analysis Reveals the Taxonomy and Diversity of the Family Idiomarinaceae.</title>
        <authorList>
            <person name="Liu Y."/>
            <person name="Lai Q."/>
            <person name="Shao Z."/>
        </authorList>
    </citation>
    <scope>NUCLEOTIDE SEQUENCE [LARGE SCALE GENOMIC DNA]</scope>
    <source>
        <strain evidence="7">F23</strain>
    </source>
</reference>
<keyword evidence="2 5" id="KW-0812">Transmembrane</keyword>
<comment type="function">
    <text evidence="5">Plays a role in cell envelope biogenesis, maintenance of cell envelope integrity and membrane homeostasis.</text>
</comment>
<dbReference type="RefSeq" id="WP_110574872.1">
    <property type="nucleotide sequence ID" value="NZ_PIPV01000006.1"/>
</dbReference>
<evidence type="ECO:0000256" key="4">
    <source>
        <dbReference type="ARBA" id="ARBA00023136"/>
    </source>
</evidence>
<dbReference type="InterPro" id="IPR006008">
    <property type="entry name" value="YciB"/>
</dbReference>
<dbReference type="GO" id="GO:0005886">
    <property type="term" value="C:plasma membrane"/>
    <property type="evidence" value="ECO:0007669"/>
    <property type="project" value="UniProtKB-SubCell"/>
</dbReference>
<protein>
    <recommendedName>
        <fullName evidence="5">Inner membrane-spanning protein YciB</fullName>
    </recommendedName>
</protein>
<comment type="caution">
    <text evidence="6">The sequence shown here is derived from an EMBL/GenBank/DDBJ whole genome shotgun (WGS) entry which is preliminary data.</text>
</comment>
<feature type="transmembrane region" description="Helical" evidence="5">
    <location>
        <begin position="52"/>
        <end position="68"/>
    </location>
</feature>
<feature type="transmembrane region" description="Helical" evidence="5">
    <location>
        <begin position="116"/>
        <end position="137"/>
    </location>
</feature>
<sequence>MALVLEYLPLVVFFVVYQMVDIFAATWALMGLTIVQLVGLKLLKQPITSRHWIVLGAVLVFGGITVFLHDDWFVKIKVSIIYVLIAALLAGTLWIKKTSPLKSLFDADIKMPDKAWNRLTYAWVITCIAIAAVNVYVAQYMSQDAWVNFKVFGIIGISLVLVVATGMYIYRHAEDMEGEK</sequence>
<evidence type="ECO:0000313" key="6">
    <source>
        <dbReference type="EMBL" id="RUO53298.1"/>
    </source>
</evidence>